<dbReference type="GO" id="GO:0006935">
    <property type="term" value="P:chemotaxis"/>
    <property type="evidence" value="ECO:0007669"/>
    <property type="project" value="UniProtKB-KW"/>
</dbReference>
<dbReference type="PANTHER" id="PTHR43531:SF14">
    <property type="entry name" value="METHYL-ACCEPTING CHEMOTAXIS PROTEIN I-RELATED"/>
    <property type="match status" value="1"/>
</dbReference>
<dbReference type="CDD" id="cd11386">
    <property type="entry name" value="MCP_signal"/>
    <property type="match status" value="1"/>
</dbReference>
<dbReference type="PROSITE" id="PS50111">
    <property type="entry name" value="CHEMOTAXIS_TRANSDUC_2"/>
    <property type="match status" value="1"/>
</dbReference>
<dbReference type="InterPro" id="IPR051310">
    <property type="entry name" value="MCP_chemotaxis"/>
</dbReference>
<evidence type="ECO:0000256" key="12">
    <source>
        <dbReference type="SAM" id="Coils"/>
    </source>
</evidence>
<dbReference type="STRING" id="288768.SAMEA3906486_01542"/>
<dbReference type="SMART" id="SM00283">
    <property type="entry name" value="MA"/>
    <property type="match status" value="1"/>
</dbReference>
<evidence type="ECO:0000259" key="14">
    <source>
        <dbReference type="PROSITE" id="PS50111"/>
    </source>
</evidence>
<evidence type="ECO:0000256" key="10">
    <source>
        <dbReference type="ARBA" id="ARBA00029447"/>
    </source>
</evidence>
<dbReference type="InterPro" id="IPR003122">
    <property type="entry name" value="Tar_rcpt_lig-bd"/>
</dbReference>
<dbReference type="PROSITE" id="PS50885">
    <property type="entry name" value="HAMP"/>
    <property type="match status" value="1"/>
</dbReference>
<dbReference type="Proteomes" id="UP000076848">
    <property type="component" value="Unassembled WGS sequence"/>
</dbReference>
<evidence type="ECO:0000256" key="6">
    <source>
        <dbReference type="ARBA" id="ARBA00022692"/>
    </source>
</evidence>
<dbReference type="SUPFAM" id="SSF58104">
    <property type="entry name" value="Methyl-accepting chemotaxis protein (MCP) signaling domain"/>
    <property type="match status" value="1"/>
</dbReference>
<dbReference type="RefSeq" id="WP_082852941.1">
    <property type="nucleotide sequence ID" value="NZ_FKIF01000002.1"/>
</dbReference>
<dbReference type="FunFam" id="1.10.287.950:FF:000001">
    <property type="entry name" value="Methyl-accepting chemotaxis sensory transducer"/>
    <property type="match status" value="1"/>
</dbReference>
<sequence length="543" mass="57573">MFTNLSIRALLMWALGICFMLFLATGIAGYRMLETNRVAIQELLDNNVVRGDQAHRLASDLLRARLSALNAIARMKDGAIEDARTIAQRAIPYNERADSYVRKLRAHPDTSAEGGPLYREMISSYEAYRKEAYDPMIAAALAGDLQRTMTINDQKVTPMGTAFTKSLLDYVDYASKVGAQISDDASATIERAVIALAVGGMVVLLLMAGMLSLFNSRVFKPLREAAHIFERIAAGDLTGRIVAASKNEIGVLFAAVKSMQDGLIRTVSSVRDGVEQIHTGSREIAAGNADLSSRTEEQAASLEETAASMEELASTVHQNAENSRGANQLAKEASDVAQRGGDVVDEVVTTMQAISDSSRRIAEIVGVIDSIAFQTNILALNAAVEAARAGEQGKGFAVVASEVRGLAQRSAQAAKEIKSLIDDSNGKVRQGAGQVESAGATMREIVTAVHRVSTIIAEISSASAEQSAGIQQVNQAVSQMDAVTQQNAALVEEASAAASSLEMQAEKLRAAVAIFKLASGQVIEVSAGQVGYGGRVGALEMAH</sequence>
<dbReference type="InterPro" id="IPR004090">
    <property type="entry name" value="Chemotax_Me-accpt_rcpt"/>
</dbReference>
<name>A0A157SC47_9BORD</name>
<evidence type="ECO:0000256" key="8">
    <source>
        <dbReference type="ARBA" id="ARBA00023136"/>
    </source>
</evidence>
<dbReference type="Gene3D" id="1.10.287.950">
    <property type="entry name" value="Methyl-accepting chemotaxis protein"/>
    <property type="match status" value="1"/>
</dbReference>
<feature type="transmembrane region" description="Helical" evidence="13">
    <location>
        <begin position="192"/>
        <end position="214"/>
    </location>
</feature>
<proteinExistence type="inferred from homology"/>
<dbReference type="GO" id="GO:0004888">
    <property type="term" value="F:transmembrane signaling receptor activity"/>
    <property type="evidence" value="ECO:0007669"/>
    <property type="project" value="InterPro"/>
</dbReference>
<dbReference type="OrthoDB" id="9806477at2"/>
<keyword evidence="5" id="KW-0997">Cell inner membrane</keyword>
<accession>A0A157SC47</accession>
<dbReference type="GO" id="GO:0005886">
    <property type="term" value="C:plasma membrane"/>
    <property type="evidence" value="ECO:0007669"/>
    <property type="project" value="UniProtKB-SubCell"/>
</dbReference>
<dbReference type="Pfam" id="PF00015">
    <property type="entry name" value="MCPsignal"/>
    <property type="match status" value="1"/>
</dbReference>
<organism evidence="16 17">
    <name type="scientific">Bordetella ansorpii</name>
    <dbReference type="NCBI Taxonomy" id="288768"/>
    <lineage>
        <taxon>Bacteria</taxon>
        <taxon>Pseudomonadati</taxon>
        <taxon>Pseudomonadota</taxon>
        <taxon>Betaproteobacteria</taxon>
        <taxon>Burkholderiales</taxon>
        <taxon>Alcaligenaceae</taxon>
        <taxon>Bordetella</taxon>
    </lineage>
</organism>
<evidence type="ECO:0000259" key="15">
    <source>
        <dbReference type="PROSITE" id="PS50885"/>
    </source>
</evidence>
<dbReference type="InterPro" id="IPR003660">
    <property type="entry name" value="HAMP_dom"/>
</dbReference>
<dbReference type="PANTHER" id="PTHR43531">
    <property type="entry name" value="PROTEIN ICFG"/>
    <property type="match status" value="1"/>
</dbReference>
<feature type="transmembrane region" description="Helical" evidence="13">
    <location>
        <begin position="12"/>
        <end position="33"/>
    </location>
</feature>
<evidence type="ECO:0000256" key="2">
    <source>
        <dbReference type="ARBA" id="ARBA00022475"/>
    </source>
</evidence>
<keyword evidence="12" id="KW-0175">Coiled coil</keyword>
<dbReference type="AlphaFoldDB" id="A0A157SC47"/>
<keyword evidence="8 13" id="KW-0472">Membrane</keyword>
<evidence type="ECO:0000313" key="17">
    <source>
        <dbReference type="Proteomes" id="UP000076848"/>
    </source>
</evidence>
<feature type="coiled-coil region" evidence="12">
    <location>
        <begin position="473"/>
        <end position="511"/>
    </location>
</feature>
<keyword evidence="17" id="KW-1185">Reference proteome</keyword>
<gene>
    <name evidence="16" type="primary">trg_2</name>
    <name evidence="16" type="ORF">SAMEA3906486_01542</name>
</gene>
<keyword evidence="4" id="KW-0145">Chemotaxis</keyword>
<evidence type="ECO:0000256" key="5">
    <source>
        <dbReference type="ARBA" id="ARBA00022519"/>
    </source>
</evidence>
<comment type="subcellular location">
    <subcellularLocation>
        <location evidence="1">Cell inner membrane</location>
        <topology evidence="1">Multi-pass membrane protein</topology>
    </subcellularLocation>
</comment>
<evidence type="ECO:0000256" key="13">
    <source>
        <dbReference type="SAM" id="Phobius"/>
    </source>
</evidence>
<keyword evidence="3" id="KW-0488">Methylation</keyword>
<feature type="domain" description="Methyl-accepting transducer" evidence="14">
    <location>
        <begin position="273"/>
        <end position="502"/>
    </location>
</feature>
<dbReference type="SMART" id="SM00304">
    <property type="entry name" value="HAMP"/>
    <property type="match status" value="1"/>
</dbReference>
<evidence type="ECO:0000256" key="4">
    <source>
        <dbReference type="ARBA" id="ARBA00022500"/>
    </source>
</evidence>
<protein>
    <submittedName>
        <fullName evidence="16">Methyl-accepting chemotaxis protein</fullName>
    </submittedName>
</protein>
<dbReference type="InterPro" id="IPR004089">
    <property type="entry name" value="MCPsignal_dom"/>
</dbReference>
<keyword evidence="6 13" id="KW-0812">Transmembrane</keyword>
<keyword evidence="9 11" id="KW-0807">Transducer</keyword>
<evidence type="ECO:0000256" key="7">
    <source>
        <dbReference type="ARBA" id="ARBA00022989"/>
    </source>
</evidence>
<dbReference type="Pfam" id="PF02203">
    <property type="entry name" value="TarH"/>
    <property type="match status" value="1"/>
</dbReference>
<evidence type="ECO:0000256" key="11">
    <source>
        <dbReference type="PROSITE-ProRule" id="PRU00284"/>
    </source>
</evidence>
<comment type="similarity">
    <text evidence="10">Belongs to the methyl-accepting chemotaxis (MCP) protein family.</text>
</comment>
<feature type="domain" description="HAMP" evidence="15">
    <location>
        <begin position="216"/>
        <end position="268"/>
    </location>
</feature>
<dbReference type="CDD" id="cd06225">
    <property type="entry name" value="HAMP"/>
    <property type="match status" value="1"/>
</dbReference>
<keyword evidence="2" id="KW-1003">Cell membrane</keyword>
<evidence type="ECO:0000256" key="1">
    <source>
        <dbReference type="ARBA" id="ARBA00004429"/>
    </source>
</evidence>
<evidence type="ECO:0000256" key="3">
    <source>
        <dbReference type="ARBA" id="ARBA00022481"/>
    </source>
</evidence>
<reference evidence="16 17" key="1">
    <citation type="submission" date="2016-04" db="EMBL/GenBank/DDBJ databases">
        <authorList>
            <consortium name="Pathogen Informatics"/>
        </authorList>
    </citation>
    <scope>NUCLEOTIDE SEQUENCE [LARGE SCALE GENOMIC DNA]</scope>
    <source>
        <strain evidence="16 17">H050680373</strain>
    </source>
</reference>
<dbReference type="GO" id="GO:0007165">
    <property type="term" value="P:signal transduction"/>
    <property type="evidence" value="ECO:0007669"/>
    <property type="project" value="UniProtKB-KW"/>
</dbReference>
<dbReference type="Pfam" id="PF00672">
    <property type="entry name" value="HAMP"/>
    <property type="match status" value="1"/>
</dbReference>
<dbReference type="PRINTS" id="PR00260">
    <property type="entry name" value="CHEMTRNSDUCR"/>
</dbReference>
<evidence type="ECO:0000256" key="9">
    <source>
        <dbReference type="ARBA" id="ARBA00023224"/>
    </source>
</evidence>
<evidence type="ECO:0000313" key="16">
    <source>
        <dbReference type="EMBL" id="SAI67486.1"/>
    </source>
</evidence>
<dbReference type="EMBL" id="FKIF01000002">
    <property type="protein sequence ID" value="SAI67486.1"/>
    <property type="molecule type" value="Genomic_DNA"/>
</dbReference>
<keyword evidence="7 13" id="KW-1133">Transmembrane helix</keyword>